<proteinExistence type="predicted"/>
<keyword evidence="2" id="KW-1185">Reference proteome</keyword>
<dbReference type="RefSeq" id="WP_191244324.1">
    <property type="nucleotide sequence ID" value="NZ_BNAU01000002.1"/>
</dbReference>
<gene>
    <name evidence="1" type="ORF">GCM10017786_21060</name>
</gene>
<sequence length="110" mass="11841">MSNEMIGAAGTSTGIHRIDDLPVFTEIESPDFGADLDWIADDLCRRDYQGLLRHDNLGVVVYRNADLIALGTHQDVSHQDVLNDVEGSRTASCAPAPSACSHRNIGPPSP</sequence>
<evidence type="ECO:0000313" key="1">
    <source>
        <dbReference type="EMBL" id="GHE88829.1"/>
    </source>
</evidence>
<dbReference type="Proteomes" id="UP000605897">
    <property type="component" value="Unassembled WGS sequence"/>
</dbReference>
<organism evidence="1 2">
    <name type="scientific">Amycolatopsis deserti</name>
    <dbReference type="NCBI Taxonomy" id="185696"/>
    <lineage>
        <taxon>Bacteria</taxon>
        <taxon>Bacillati</taxon>
        <taxon>Actinomycetota</taxon>
        <taxon>Actinomycetes</taxon>
        <taxon>Pseudonocardiales</taxon>
        <taxon>Pseudonocardiaceae</taxon>
        <taxon>Amycolatopsis</taxon>
    </lineage>
</organism>
<accession>A0ABQ3IQP8</accession>
<reference evidence="2" key="1">
    <citation type="journal article" date="2019" name="Int. J. Syst. Evol. Microbiol.">
        <title>The Global Catalogue of Microorganisms (GCM) 10K type strain sequencing project: providing services to taxonomists for standard genome sequencing and annotation.</title>
        <authorList>
            <consortium name="The Broad Institute Genomics Platform"/>
            <consortium name="The Broad Institute Genome Sequencing Center for Infectious Disease"/>
            <person name="Wu L."/>
            <person name="Ma J."/>
        </authorList>
    </citation>
    <scope>NUCLEOTIDE SEQUENCE [LARGE SCALE GENOMIC DNA]</scope>
    <source>
        <strain evidence="2">CGMCC 4.7677</strain>
    </source>
</reference>
<dbReference type="EMBL" id="BNAU01000002">
    <property type="protein sequence ID" value="GHE88829.1"/>
    <property type="molecule type" value="Genomic_DNA"/>
</dbReference>
<comment type="caution">
    <text evidence="1">The sequence shown here is derived from an EMBL/GenBank/DDBJ whole genome shotgun (WGS) entry which is preliminary data.</text>
</comment>
<name>A0ABQ3IQP8_9PSEU</name>
<evidence type="ECO:0000313" key="2">
    <source>
        <dbReference type="Proteomes" id="UP000605897"/>
    </source>
</evidence>
<protein>
    <submittedName>
        <fullName evidence="1">Uncharacterized protein</fullName>
    </submittedName>
</protein>